<feature type="region of interest" description="Disordered" evidence="1">
    <location>
        <begin position="372"/>
        <end position="414"/>
    </location>
</feature>
<dbReference type="AlphaFoldDB" id="A0AAV4ZWA5"/>
<dbReference type="EMBL" id="BPWL01000001">
    <property type="protein sequence ID" value="GJJ05897.1"/>
    <property type="molecule type" value="Genomic_DNA"/>
</dbReference>
<feature type="transmembrane region" description="Helical" evidence="2">
    <location>
        <begin position="304"/>
        <end position="327"/>
    </location>
</feature>
<accession>A0AAV4ZWA5</accession>
<keyword evidence="4" id="KW-1185">Reference proteome</keyword>
<dbReference type="Gene3D" id="2.60.120.260">
    <property type="entry name" value="Galactose-binding domain-like"/>
    <property type="match status" value="2"/>
</dbReference>
<evidence type="ECO:0000256" key="2">
    <source>
        <dbReference type="SAM" id="Phobius"/>
    </source>
</evidence>
<keyword evidence="2" id="KW-1133">Transmembrane helix</keyword>
<evidence type="ECO:0000313" key="3">
    <source>
        <dbReference type="EMBL" id="GJJ05897.1"/>
    </source>
</evidence>
<comment type="caution">
    <text evidence="3">The sequence shown here is derived from an EMBL/GenBank/DDBJ whole genome shotgun (WGS) entry which is preliminary data.</text>
</comment>
<name>A0AAV4ZWA5_9AGAM</name>
<gene>
    <name evidence="3" type="ORF">Clacol_000084</name>
</gene>
<dbReference type="Gene3D" id="1.20.5.510">
    <property type="entry name" value="Single helix bin"/>
    <property type="match status" value="1"/>
</dbReference>
<proteinExistence type="predicted"/>
<feature type="compositionally biased region" description="Low complexity" evidence="1">
    <location>
        <begin position="396"/>
        <end position="414"/>
    </location>
</feature>
<keyword evidence="2" id="KW-0812">Transmembrane</keyword>
<sequence>MTFLNFTFQDPSPLINYAGQWVEGTTNDSFAGRYSQGSFTVTSVAGTTATLTFAGTSITIFGGKRPNHGNYSAVLDDGPEFVGDGNADNVFQFPLWNAQNLSNSQHTVVLTNVPTGQGPFLDVDFISIGRELGPPGYNGPISNVTLDDESPFVVYNGSWTPSFSSSAFNLSLHGTTEQGSTVSVFFQGSSIELYGSYLGAPFQVNLDNQLPRELAGPDVPLDLQQDHPQTLLFLADGLEENKTHAVTLTNSASSSGRPLFFDFAVVRSSQKFFNENTPSPNPDFTVPTTAAASSAVRQKSSTGAIVGGVIGGVAGVIILAFIGFILFRRSKYYHQSSKRSAEDGNMNEVSSSDLVPQFRASTLTPYVLPNIPSAPSSSSHTKGSISSIPVSSRQDSSSISLPASSTAYAPPSSQRLSEISSSLTETVSTHHQLPIIIEGSSYVLQEQDAGRLVQTRLPPMYNDHWQGTAPT</sequence>
<evidence type="ECO:0000313" key="4">
    <source>
        <dbReference type="Proteomes" id="UP001050691"/>
    </source>
</evidence>
<organism evidence="3 4">
    <name type="scientific">Clathrus columnatus</name>
    <dbReference type="NCBI Taxonomy" id="1419009"/>
    <lineage>
        <taxon>Eukaryota</taxon>
        <taxon>Fungi</taxon>
        <taxon>Dikarya</taxon>
        <taxon>Basidiomycota</taxon>
        <taxon>Agaricomycotina</taxon>
        <taxon>Agaricomycetes</taxon>
        <taxon>Phallomycetidae</taxon>
        <taxon>Phallales</taxon>
        <taxon>Clathraceae</taxon>
        <taxon>Clathrus</taxon>
    </lineage>
</organism>
<reference evidence="3" key="1">
    <citation type="submission" date="2021-10" db="EMBL/GenBank/DDBJ databases">
        <title>De novo Genome Assembly of Clathrus columnatus (Basidiomycota, Fungi) Using Illumina and Nanopore Sequence Data.</title>
        <authorList>
            <person name="Ogiso-Tanaka E."/>
            <person name="Itagaki H."/>
            <person name="Hosoya T."/>
            <person name="Hosaka K."/>
        </authorList>
    </citation>
    <scope>NUCLEOTIDE SEQUENCE</scope>
    <source>
        <strain evidence="3">MO-923</strain>
    </source>
</reference>
<feature type="compositionally biased region" description="Low complexity" evidence="1">
    <location>
        <begin position="376"/>
        <end position="387"/>
    </location>
</feature>
<dbReference type="Proteomes" id="UP001050691">
    <property type="component" value="Unassembled WGS sequence"/>
</dbReference>
<protein>
    <submittedName>
        <fullName evidence="3">Uncharacterized protein</fullName>
    </submittedName>
</protein>
<evidence type="ECO:0000256" key="1">
    <source>
        <dbReference type="SAM" id="MobiDB-lite"/>
    </source>
</evidence>
<keyword evidence="2" id="KW-0472">Membrane</keyword>